<reference evidence="1" key="1">
    <citation type="submission" date="2021-09" db="EMBL/GenBank/DDBJ databases">
        <title>The genome of Mauremys mutica provides insights into the evolution of semi-aquatic lifestyle.</title>
        <authorList>
            <person name="Gong S."/>
            <person name="Gao Y."/>
        </authorList>
    </citation>
    <scope>NUCLEOTIDE SEQUENCE</scope>
    <source>
        <strain evidence="1">MM-2020</strain>
        <tissue evidence="1">Muscle</tissue>
    </source>
</reference>
<evidence type="ECO:0000313" key="1">
    <source>
        <dbReference type="EMBL" id="KAH1177472.1"/>
    </source>
</evidence>
<comment type="caution">
    <text evidence="1">The sequence shown here is derived from an EMBL/GenBank/DDBJ whole genome shotgun (WGS) entry which is preliminary data.</text>
</comment>
<dbReference type="AlphaFoldDB" id="A0A9D3XCJ5"/>
<dbReference type="Proteomes" id="UP000827986">
    <property type="component" value="Unassembled WGS sequence"/>
</dbReference>
<sequence>MSQSAGHKHMVDSTQILYRNSTAVFEPIKSCLPSLLMPFSIQIAVLLLSSVRRGVESFETDVAVLHSLLSKKTAIKNLLSFHLKLIIQDLTILNSPSYGAWFFKLRL</sequence>
<dbReference type="EMBL" id="JAHDVG010000474">
    <property type="protein sequence ID" value="KAH1177472.1"/>
    <property type="molecule type" value="Genomic_DNA"/>
</dbReference>
<proteinExistence type="predicted"/>
<accession>A0A9D3XCJ5</accession>
<evidence type="ECO:0000313" key="2">
    <source>
        <dbReference type="Proteomes" id="UP000827986"/>
    </source>
</evidence>
<organism evidence="1 2">
    <name type="scientific">Mauremys mutica</name>
    <name type="common">yellowpond turtle</name>
    <dbReference type="NCBI Taxonomy" id="74926"/>
    <lineage>
        <taxon>Eukaryota</taxon>
        <taxon>Metazoa</taxon>
        <taxon>Chordata</taxon>
        <taxon>Craniata</taxon>
        <taxon>Vertebrata</taxon>
        <taxon>Euteleostomi</taxon>
        <taxon>Archelosauria</taxon>
        <taxon>Testudinata</taxon>
        <taxon>Testudines</taxon>
        <taxon>Cryptodira</taxon>
        <taxon>Durocryptodira</taxon>
        <taxon>Testudinoidea</taxon>
        <taxon>Geoemydidae</taxon>
        <taxon>Geoemydinae</taxon>
        <taxon>Mauremys</taxon>
    </lineage>
</organism>
<gene>
    <name evidence="1" type="ORF">KIL84_011174</name>
</gene>
<protein>
    <submittedName>
        <fullName evidence="1">Uncharacterized protein</fullName>
    </submittedName>
</protein>
<name>A0A9D3XCJ5_9SAUR</name>
<keyword evidence="2" id="KW-1185">Reference proteome</keyword>